<keyword evidence="2" id="KW-1185">Reference proteome</keyword>
<protein>
    <submittedName>
        <fullName evidence="1">Uncharacterized protein</fullName>
    </submittedName>
</protein>
<name>A0AAD4MBZ2_9AGAM</name>
<evidence type="ECO:0000313" key="1">
    <source>
        <dbReference type="EMBL" id="KAI0306367.1"/>
    </source>
</evidence>
<dbReference type="EMBL" id="WTXG01000003">
    <property type="protein sequence ID" value="KAI0306367.1"/>
    <property type="molecule type" value="Genomic_DNA"/>
</dbReference>
<gene>
    <name evidence="1" type="ORF">B0F90DRAFT_740911</name>
</gene>
<dbReference type="Proteomes" id="UP001203297">
    <property type="component" value="Unassembled WGS sequence"/>
</dbReference>
<comment type="caution">
    <text evidence="1">The sequence shown here is derived from an EMBL/GenBank/DDBJ whole genome shotgun (WGS) entry which is preliminary data.</text>
</comment>
<proteinExistence type="predicted"/>
<evidence type="ECO:0000313" key="2">
    <source>
        <dbReference type="Proteomes" id="UP001203297"/>
    </source>
</evidence>
<accession>A0AAD4MBZ2</accession>
<reference evidence="1" key="1">
    <citation type="journal article" date="2022" name="New Phytol.">
        <title>Evolutionary transition to the ectomycorrhizal habit in the genomes of a hyperdiverse lineage of mushroom-forming fungi.</title>
        <authorList>
            <person name="Looney B."/>
            <person name="Miyauchi S."/>
            <person name="Morin E."/>
            <person name="Drula E."/>
            <person name="Courty P.E."/>
            <person name="Kohler A."/>
            <person name="Kuo A."/>
            <person name="LaButti K."/>
            <person name="Pangilinan J."/>
            <person name="Lipzen A."/>
            <person name="Riley R."/>
            <person name="Andreopoulos W."/>
            <person name="He G."/>
            <person name="Johnson J."/>
            <person name="Nolan M."/>
            <person name="Tritt A."/>
            <person name="Barry K.W."/>
            <person name="Grigoriev I.V."/>
            <person name="Nagy L.G."/>
            <person name="Hibbett D."/>
            <person name="Henrissat B."/>
            <person name="Matheny P.B."/>
            <person name="Labbe J."/>
            <person name="Martin F.M."/>
        </authorList>
    </citation>
    <scope>NUCLEOTIDE SEQUENCE</scope>
    <source>
        <strain evidence="1">BPL690</strain>
    </source>
</reference>
<dbReference type="AlphaFoldDB" id="A0AAD4MBZ2"/>
<sequence length="168" mass="18873">MFYMDGHIHPTARSSSQPCAIILSSHLPSSPPPPLRLLGWDLRFIPTSDLSLQPSSGELILKAKGNEMTILPAAMTATNQMDMLDASVWHHNARMGPFPPHPVNWYIQCRQFSQSQFNPQKLRNTVDKLAVPFWVPRGYVTSNHTDGYWLLATVCESGKRVKVTSNVF</sequence>
<organism evidence="1 2">
    <name type="scientific">Multifurca ochricompacta</name>
    <dbReference type="NCBI Taxonomy" id="376703"/>
    <lineage>
        <taxon>Eukaryota</taxon>
        <taxon>Fungi</taxon>
        <taxon>Dikarya</taxon>
        <taxon>Basidiomycota</taxon>
        <taxon>Agaricomycotina</taxon>
        <taxon>Agaricomycetes</taxon>
        <taxon>Russulales</taxon>
        <taxon>Russulaceae</taxon>
        <taxon>Multifurca</taxon>
    </lineage>
</organism>